<evidence type="ECO:0000256" key="1">
    <source>
        <dbReference type="SAM" id="MobiDB-lite"/>
    </source>
</evidence>
<dbReference type="STRING" id="310781.SAMN05216259_12849"/>
<evidence type="ECO:0000313" key="3">
    <source>
        <dbReference type="Proteomes" id="UP000199341"/>
    </source>
</evidence>
<proteinExistence type="predicted"/>
<feature type="region of interest" description="Disordered" evidence="1">
    <location>
        <begin position="259"/>
        <end position="287"/>
    </location>
</feature>
<evidence type="ECO:0000313" key="2">
    <source>
        <dbReference type="EMBL" id="SDP41629.1"/>
    </source>
</evidence>
<organism evidence="2 3">
    <name type="scientific">Actinacidiphila guanduensis</name>
    <dbReference type="NCBI Taxonomy" id="310781"/>
    <lineage>
        <taxon>Bacteria</taxon>
        <taxon>Bacillati</taxon>
        <taxon>Actinomycetota</taxon>
        <taxon>Actinomycetes</taxon>
        <taxon>Kitasatosporales</taxon>
        <taxon>Streptomycetaceae</taxon>
        <taxon>Actinacidiphila</taxon>
    </lineage>
</organism>
<keyword evidence="3" id="KW-1185">Reference proteome</keyword>
<reference evidence="2 3" key="1">
    <citation type="submission" date="2016-10" db="EMBL/GenBank/DDBJ databases">
        <authorList>
            <person name="de Groot N.N."/>
        </authorList>
    </citation>
    <scope>NUCLEOTIDE SEQUENCE [LARGE SCALE GENOMIC DNA]</scope>
    <source>
        <strain evidence="2 3">CGMCC 4.2022</strain>
    </source>
</reference>
<name>A0A1H0SJC3_9ACTN</name>
<accession>A0A1H0SJC3</accession>
<protein>
    <submittedName>
        <fullName evidence="2">Uncharacterized protein</fullName>
    </submittedName>
</protein>
<feature type="compositionally biased region" description="Low complexity" evidence="1">
    <location>
        <begin position="265"/>
        <end position="275"/>
    </location>
</feature>
<gene>
    <name evidence="2" type="ORF">SAMN05216259_12849</name>
</gene>
<dbReference type="EMBL" id="FNIE01000028">
    <property type="protein sequence ID" value="SDP41629.1"/>
    <property type="molecule type" value="Genomic_DNA"/>
</dbReference>
<dbReference type="Proteomes" id="UP000199341">
    <property type="component" value="Unassembled WGS sequence"/>
</dbReference>
<dbReference type="AlphaFoldDB" id="A0A1H0SJC3"/>
<sequence>MTCTRSRRGPLPRRIAVTPLRRRRIPQKGLLLAPTAPAAAGGHRPGPGPASTQFPEVDFHLADFGPDDQVNHAFDEHIAADQDYLVALAEHHTADGHSYYVLCDESATYDRPGTPEIVALHLRRDRDNKTFDFEYMRLPLPAMAQSWLVHRGCPPDAIGLDPGLGPPPADEATRSLEQRLAGDGDHFALGYSYTSDNPGDRVIVVALRALDEPAPSPFRVLVHEIDAETWTHTLREGGFDTMHEALQWCRDRLADRAGPLPPVRPAAVNRPAGVPKAPDIRPPGRAR</sequence>